<comment type="caution">
    <text evidence="3">The sequence shown here is derived from an EMBL/GenBank/DDBJ whole genome shotgun (WGS) entry which is preliminary data.</text>
</comment>
<dbReference type="EMBL" id="DRZX01000030">
    <property type="protein sequence ID" value="HHS48366.1"/>
    <property type="molecule type" value="Genomic_DNA"/>
</dbReference>
<name>A0A7C6A6J7_DESAE</name>
<dbReference type="AlphaFoldDB" id="A0A7C6A6J7"/>
<protein>
    <recommendedName>
        <fullName evidence="2">Cationic amino acid transporter C-terminal domain-containing protein</fullName>
    </recommendedName>
</protein>
<organism evidence="3">
    <name type="scientific">Desulfurella acetivorans</name>
    <dbReference type="NCBI Taxonomy" id="33002"/>
    <lineage>
        <taxon>Bacteria</taxon>
        <taxon>Pseudomonadati</taxon>
        <taxon>Campylobacterota</taxon>
        <taxon>Desulfurellia</taxon>
        <taxon>Desulfurellales</taxon>
        <taxon>Desulfurellaceae</taxon>
        <taxon>Desulfurella</taxon>
    </lineage>
</organism>
<feature type="transmembrane region" description="Helical" evidence="1">
    <location>
        <begin position="6"/>
        <end position="26"/>
    </location>
</feature>
<reference evidence="3" key="1">
    <citation type="journal article" date="2020" name="mSystems">
        <title>Genome- and Community-Level Interaction Insights into Carbon Utilization and Element Cycling Functions of Hydrothermarchaeota in Hydrothermal Sediment.</title>
        <authorList>
            <person name="Zhou Z."/>
            <person name="Liu Y."/>
            <person name="Xu W."/>
            <person name="Pan J."/>
            <person name="Luo Z.H."/>
            <person name="Li M."/>
        </authorList>
    </citation>
    <scope>NUCLEOTIDE SEQUENCE [LARGE SCALE GENOMIC DNA]</scope>
    <source>
        <strain evidence="3">SpSt-1135</strain>
    </source>
</reference>
<evidence type="ECO:0000259" key="2">
    <source>
        <dbReference type="Pfam" id="PF13906"/>
    </source>
</evidence>
<dbReference type="Pfam" id="PF13906">
    <property type="entry name" value="AA_permease_C"/>
    <property type="match status" value="1"/>
</dbReference>
<accession>A0A7C6A6J7</accession>
<gene>
    <name evidence="3" type="ORF">ENM99_00610</name>
</gene>
<keyword evidence="1" id="KW-0472">Membrane</keyword>
<evidence type="ECO:0000313" key="3">
    <source>
        <dbReference type="EMBL" id="HHS48366.1"/>
    </source>
</evidence>
<evidence type="ECO:0000256" key="1">
    <source>
        <dbReference type="SAM" id="Phobius"/>
    </source>
</evidence>
<feature type="domain" description="Cationic amino acid transporter C-terminal" evidence="2">
    <location>
        <begin position="1"/>
        <end position="31"/>
    </location>
</feature>
<keyword evidence="1" id="KW-1133">Transmembrane helix</keyword>
<sequence length="38" mass="4650">MVSLPIETWIRFTIWFIIGFIIYFTYSRHNSRLAKKAE</sequence>
<proteinExistence type="predicted"/>
<keyword evidence="1" id="KW-0812">Transmembrane</keyword>
<dbReference type="InterPro" id="IPR029485">
    <property type="entry name" value="CAT_C"/>
</dbReference>
<dbReference type="Proteomes" id="UP000886400">
    <property type="component" value="Unassembled WGS sequence"/>
</dbReference>